<organism evidence="12 13">
    <name type="scientific">Paractinoplanes tereljensis</name>
    <dbReference type="NCBI Taxonomy" id="571912"/>
    <lineage>
        <taxon>Bacteria</taxon>
        <taxon>Bacillati</taxon>
        <taxon>Actinomycetota</taxon>
        <taxon>Actinomycetes</taxon>
        <taxon>Micromonosporales</taxon>
        <taxon>Micromonosporaceae</taxon>
        <taxon>Paractinoplanes</taxon>
    </lineage>
</organism>
<comment type="pathway">
    <text evidence="2">Amino-acid biosynthesis; L-serine biosynthesis; L-serine from 3-phospho-D-glycerate: step 3/3.</text>
</comment>
<dbReference type="InterPro" id="IPR036412">
    <property type="entry name" value="HAD-like_sf"/>
</dbReference>
<evidence type="ECO:0000313" key="13">
    <source>
        <dbReference type="Proteomes" id="UP000623608"/>
    </source>
</evidence>
<dbReference type="Proteomes" id="UP000623608">
    <property type="component" value="Unassembled WGS sequence"/>
</dbReference>
<keyword evidence="9" id="KW-0718">Serine biosynthesis</keyword>
<dbReference type="InterPro" id="IPR023214">
    <property type="entry name" value="HAD_sf"/>
</dbReference>
<dbReference type="PANTHER" id="PTHR43344">
    <property type="entry name" value="PHOSPHOSERINE PHOSPHATASE"/>
    <property type="match status" value="1"/>
</dbReference>
<gene>
    <name evidence="12" type="ORF">Ate02nite_46940</name>
</gene>
<dbReference type="PANTHER" id="PTHR43344:SF2">
    <property type="entry name" value="PHOSPHOSERINE PHOSPHATASE"/>
    <property type="match status" value="1"/>
</dbReference>
<comment type="catalytic activity">
    <reaction evidence="11">
        <text>O-phospho-D-serine + H2O = D-serine + phosphate</text>
        <dbReference type="Rhea" id="RHEA:24873"/>
        <dbReference type="ChEBI" id="CHEBI:15377"/>
        <dbReference type="ChEBI" id="CHEBI:35247"/>
        <dbReference type="ChEBI" id="CHEBI:43474"/>
        <dbReference type="ChEBI" id="CHEBI:58680"/>
        <dbReference type="EC" id="3.1.3.3"/>
    </reaction>
</comment>
<keyword evidence="6" id="KW-0479">Metal-binding</keyword>
<comment type="catalytic activity">
    <reaction evidence="10">
        <text>O-phospho-L-serine + H2O = L-serine + phosphate</text>
        <dbReference type="Rhea" id="RHEA:21208"/>
        <dbReference type="ChEBI" id="CHEBI:15377"/>
        <dbReference type="ChEBI" id="CHEBI:33384"/>
        <dbReference type="ChEBI" id="CHEBI:43474"/>
        <dbReference type="ChEBI" id="CHEBI:57524"/>
        <dbReference type="EC" id="3.1.3.3"/>
    </reaction>
</comment>
<comment type="similarity">
    <text evidence="3">Belongs to the HAD-like hydrolase superfamily. SerB family.</text>
</comment>
<dbReference type="EC" id="3.1.3.3" evidence="4"/>
<name>A0A919TU52_9ACTN</name>
<keyword evidence="7" id="KW-0378">Hydrolase</keyword>
<dbReference type="GO" id="GO:0005737">
    <property type="term" value="C:cytoplasm"/>
    <property type="evidence" value="ECO:0007669"/>
    <property type="project" value="TreeGrafter"/>
</dbReference>
<keyword evidence="5" id="KW-0028">Amino-acid biosynthesis</keyword>
<reference evidence="12" key="1">
    <citation type="submission" date="2021-01" db="EMBL/GenBank/DDBJ databases">
        <title>Whole genome shotgun sequence of Actinoplanes tereljensis NBRC 105297.</title>
        <authorList>
            <person name="Komaki H."/>
            <person name="Tamura T."/>
        </authorList>
    </citation>
    <scope>NUCLEOTIDE SEQUENCE</scope>
    <source>
        <strain evidence="12">NBRC 105297</strain>
    </source>
</reference>
<evidence type="ECO:0000256" key="1">
    <source>
        <dbReference type="ARBA" id="ARBA00001946"/>
    </source>
</evidence>
<evidence type="ECO:0000256" key="7">
    <source>
        <dbReference type="ARBA" id="ARBA00022801"/>
    </source>
</evidence>
<evidence type="ECO:0000313" key="12">
    <source>
        <dbReference type="EMBL" id="GIF21964.1"/>
    </source>
</evidence>
<dbReference type="GO" id="GO:0006564">
    <property type="term" value="P:L-serine biosynthetic process"/>
    <property type="evidence" value="ECO:0007669"/>
    <property type="project" value="UniProtKB-KW"/>
</dbReference>
<evidence type="ECO:0000256" key="5">
    <source>
        <dbReference type="ARBA" id="ARBA00022605"/>
    </source>
</evidence>
<sequence length="208" mass="22032">MFFDVDGTLVPHTSSGHHLAASLGHEDLNQQAEDGYGDGSLTSAECAILDARGWAGWSPAEVNGFLESLPLIDGIAETVRWCLRHDLVPVLATLAWDVVGTHLCTRFGFARSSGPSLEVRDGRYTGEVATQFDELDKRDFALAVATSLHLDPAHCVAIGDGRSDVPLFGAVGHAIALNGTPAARAAAHVTVDATDLRAVIPYLQGFCL</sequence>
<dbReference type="GO" id="GO:0000287">
    <property type="term" value="F:magnesium ion binding"/>
    <property type="evidence" value="ECO:0007669"/>
    <property type="project" value="TreeGrafter"/>
</dbReference>
<comment type="caution">
    <text evidence="12">The sequence shown here is derived from an EMBL/GenBank/DDBJ whole genome shotgun (WGS) entry which is preliminary data.</text>
</comment>
<dbReference type="GO" id="GO:0036424">
    <property type="term" value="F:L-phosphoserine phosphatase activity"/>
    <property type="evidence" value="ECO:0007669"/>
    <property type="project" value="TreeGrafter"/>
</dbReference>
<proteinExistence type="inferred from homology"/>
<evidence type="ECO:0000256" key="6">
    <source>
        <dbReference type="ARBA" id="ARBA00022723"/>
    </source>
</evidence>
<evidence type="ECO:0000256" key="10">
    <source>
        <dbReference type="ARBA" id="ARBA00048138"/>
    </source>
</evidence>
<evidence type="ECO:0000256" key="8">
    <source>
        <dbReference type="ARBA" id="ARBA00022842"/>
    </source>
</evidence>
<evidence type="ECO:0000256" key="9">
    <source>
        <dbReference type="ARBA" id="ARBA00023299"/>
    </source>
</evidence>
<evidence type="ECO:0000256" key="11">
    <source>
        <dbReference type="ARBA" id="ARBA00048523"/>
    </source>
</evidence>
<accession>A0A919TU52</accession>
<dbReference type="AlphaFoldDB" id="A0A919TU52"/>
<evidence type="ECO:0000256" key="4">
    <source>
        <dbReference type="ARBA" id="ARBA00012640"/>
    </source>
</evidence>
<dbReference type="Gene3D" id="3.40.50.1000">
    <property type="entry name" value="HAD superfamily/HAD-like"/>
    <property type="match status" value="1"/>
</dbReference>
<keyword evidence="8" id="KW-0460">Magnesium</keyword>
<evidence type="ECO:0000256" key="2">
    <source>
        <dbReference type="ARBA" id="ARBA00005135"/>
    </source>
</evidence>
<comment type="cofactor">
    <cofactor evidence="1">
        <name>Mg(2+)</name>
        <dbReference type="ChEBI" id="CHEBI:18420"/>
    </cofactor>
</comment>
<evidence type="ECO:0000256" key="3">
    <source>
        <dbReference type="ARBA" id="ARBA00009184"/>
    </source>
</evidence>
<dbReference type="Pfam" id="PF12710">
    <property type="entry name" value="HAD"/>
    <property type="match status" value="1"/>
</dbReference>
<dbReference type="EMBL" id="BOMY01000033">
    <property type="protein sequence ID" value="GIF21964.1"/>
    <property type="molecule type" value="Genomic_DNA"/>
</dbReference>
<keyword evidence="13" id="KW-1185">Reference proteome</keyword>
<dbReference type="InterPro" id="IPR050582">
    <property type="entry name" value="HAD-like_SerB"/>
</dbReference>
<protein>
    <recommendedName>
        <fullName evidence="4">phosphoserine phosphatase</fullName>
        <ecNumber evidence="4">3.1.3.3</ecNumber>
    </recommendedName>
</protein>
<dbReference type="SUPFAM" id="SSF56784">
    <property type="entry name" value="HAD-like"/>
    <property type="match status" value="1"/>
</dbReference>